<proteinExistence type="predicted"/>
<dbReference type="Proteomes" id="UP000219564">
    <property type="component" value="Unassembled WGS sequence"/>
</dbReference>
<comment type="caution">
    <text evidence="2">The sequence shown here is derived from an EMBL/GenBank/DDBJ whole genome shotgun (WGS) entry which is preliminary data.</text>
</comment>
<evidence type="ECO:0000256" key="1">
    <source>
        <dbReference type="SAM" id="MobiDB-lite"/>
    </source>
</evidence>
<evidence type="ECO:0000313" key="2">
    <source>
        <dbReference type="EMBL" id="SOB49866.1"/>
    </source>
</evidence>
<protein>
    <submittedName>
        <fullName evidence="2">Uncharacterized protein</fullName>
    </submittedName>
</protein>
<name>A0AAX2H2Y8_9PSED</name>
<dbReference type="EMBL" id="OBKZ01000008">
    <property type="protein sequence ID" value="SOB49866.1"/>
    <property type="molecule type" value="Genomic_DNA"/>
</dbReference>
<sequence>MHLIDVRYIDQGIDAQVRDFGTGFFAGFALRGLLNGFSVFHKSGRQRPEPFARFDRTPAQQDLSAPRRNAPGNDVRVLVMNGLAVIAHVAQARIALRDVLADGMAALAAKFHAELSGVAPILAVLADLGQVPHGVLRQCGAWVLWVIWCMMPDK</sequence>
<accession>A0AAX2H2Y8</accession>
<gene>
    <name evidence="2" type="ORF">PLUA15_160036</name>
</gene>
<dbReference type="AlphaFoldDB" id="A0AAX2H2Y8"/>
<evidence type="ECO:0000313" key="3">
    <source>
        <dbReference type="Proteomes" id="UP000219564"/>
    </source>
</evidence>
<feature type="region of interest" description="Disordered" evidence="1">
    <location>
        <begin position="48"/>
        <end position="69"/>
    </location>
</feature>
<organism evidence="2 3">
    <name type="scientific">Pseudomonas lundensis</name>
    <dbReference type="NCBI Taxonomy" id="86185"/>
    <lineage>
        <taxon>Bacteria</taxon>
        <taxon>Pseudomonadati</taxon>
        <taxon>Pseudomonadota</taxon>
        <taxon>Gammaproteobacteria</taxon>
        <taxon>Pseudomonadales</taxon>
        <taxon>Pseudomonadaceae</taxon>
        <taxon>Pseudomonas</taxon>
    </lineage>
</organism>
<reference evidence="2 3" key="1">
    <citation type="submission" date="2017-08" db="EMBL/GenBank/DDBJ databases">
        <authorList>
            <person name="Chaillou S."/>
        </authorList>
    </citation>
    <scope>NUCLEOTIDE SEQUENCE [LARGE SCALE GENOMIC DNA]</scope>
    <source>
        <strain evidence="2 3">MFPA15A1205</strain>
    </source>
</reference>